<sequence length="48" mass="5349">MRATLVDHTSIPFLCFISAYAAIMDNDTGFPDKTRGAGILGEYVWKRV</sequence>
<proteinExistence type="predicted"/>
<reference evidence="1 2" key="1">
    <citation type="journal article" date="2014" name="Syst. Appl. Microbiol.">
        <title>Genomic insights into the taxonomic status of the three subspecies of Bacillus subtilis.</title>
        <authorList>
            <person name="Yi H."/>
            <person name="Chun J."/>
            <person name="Cha C.J."/>
        </authorList>
    </citation>
    <scope>NUCLEOTIDE SEQUENCE [LARGE SCALE GENOMIC DNA]</scope>
    <source>
        <strain evidence="1 2">KCTC 13429</strain>
    </source>
</reference>
<keyword evidence="2" id="KW-1185">Reference proteome</keyword>
<name>A0A9W5LG51_9BACI</name>
<protein>
    <submittedName>
        <fullName evidence="1">Uncharacterized protein</fullName>
    </submittedName>
</protein>
<comment type="caution">
    <text evidence="1">The sequence shown here is derived from an EMBL/GenBank/DDBJ whole genome shotgun (WGS) entry which is preliminary data.</text>
</comment>
<accession>A0A9W5LG51</accession>
<dbReference type="AlphaFoldDB" id="A0A9W5LG51"/>
<evidence type="ECO:0000313" key="1">
    <source>
        <dbReference type="EMBL" id="ELS60052.1"/>
    </source>
</evidence>
<dbReference type="Proteomes" id="UP000011182">
    <property type="component" value="Unassembled WGS sequence"/>
</dbReference>
<evidence type="ECO:0000313" key="2">
    <source>
        <dbReference type="Proteomes" id="UP000011182"/>
    </source>
</evidence>
<organism evidence="1 2">
    <name type="scientific">Bacillus inaquosorum KCTC 13429</name>
    <dbReference type="NCBI Taxonomy" id="1236548"/>
    <lineage>
        <taxon>Bacteria</taxon>
        <taxon>Bacillati</taxon>
        <taxon>Bacillota</taxon>
        <taxon>Bacilli</taxon>
        <taxon>Bacillales</taxon>
        <taxon>Bacillaceae</taxon>
        <taxon>Bacillus</taxon>
    </lineage>
</organism>
<gene>
    <name evidence="1" type="ORF">BSI_35680</name>
</gene>
<dbReference type="EMBL" id="AMXN01000007">
    <property type="protein sequence ID" value="ELS60052.1"/>
    <property type="molecule type" value="Genomic_DNA"/>
</dbReference>